<feature type="transmembrane region" description="Helical" evidence="6">
    <location>
        <begin position="38"/>
        <end position="58"/>
    </location>
</feature>
<feature type="transmembrane region" description="Helical" evidence="6">
    <location>
        <begin position="382"/>
        <end position="403"/>
    </location>
</feature>
<proteinExistence type="predicted"/>
<gene>
    <name evidence="7" type="ORF">A6E04_01765</name>
</gene>
<dbReference type="PANTHER" id="PTHR30250:SF11">
    <property type="entry name" value="O-ANTIGEN TRANSPORTER-RELATED"/>
    <property type="match status" value="1"/>
</dbReference>
<dbReference type="InterPro" id="IPR002797">
    <property type="entry name" value="Polysacc_synth"/>
</dbReference>
<feature type="transmembrane region" description="Helical" evidence="6">
    <location>
        <begin position="442"/>
        <end position="462"/>
    </location>
</feature>
<feature type="transmembrane region" description="Helical" evidence="6">
    <location>
        <begin position="148"/>
        <end position="171"/>
    </location>
</feature>
<dbReference type="OrthoDB" id="9815248at2"/>
<evidence type="ECO:0000256" key="5">
    <source>
        <dbReference type="ARBA" id="ARBA00023136"/>
    </source>
</evidence>
<dbReference type="AlphaFoldDB" id="A0A1B9NVF4"/>
<evidence type="ECO:0000256" key="4">
    <source>
        <dbReference type="ARBA" id="ARBA00022989"/>
    </source>
</evidence>
<evidence type="ECO:0000256" key="1">
    <source>
        <dbReference type="ARBA" id="ARBA00004651"/>
    </source>
</evidence>
<comment type="caution">
    <text evidence="7">The sequence shown here is derived from an EMBL/GenBank/DDBJ whole genome shotgun (WGS) entry which is preliminary data.</text>
</comment>
<feature type="transmembrane region" description="Helical" evidence="6">
    <location>
        <begin position="357"/>
        <end position="376"/>
    </location>
</feature>
<feature type="transmembrane region" description="Helical" evidence="6">
    <location>
        <begin position="115"/>
        <end position="136"/>
    </location>
</feature>
<dbReference type="Pfam" id="PF01943">
    <property type="entry name" value="Polysacc_synt"/>
    <property type="match status" value="1"/>
</dbReference>
<dbReference type="EMBL" id="MAJU01000024">
    <property type="protein sequence ID" value="OCH18574.1"/>
    <property type="molecule type" value="Genomic_DNA"/>
</dbReference>
<feature type="transmembrane region" description="Helical" evidence="6">
    <location>
        <begin position="79"/>
        <end position="103"/>
    </location>
</feature>
<dbReference type="Proteomes" id="UP000093523">
    <property type="component" value="Unassembled WGS sequence"/>
</dbReference>
<comment type="subcellular location">
    <subcellularLocation>
        <location evidence="1">Cell membrane</location>
        <topology evidence="1">Multi-pass membrane protein</topology>
    </subcellularLocation>
</comment>
<protein>
    <submittedName>
        <fullName evidence="7">Uncharacterized protein</fullName>
    </submittedName>
</protein>
<dbReference type="PANTHER" id="PTHR30250">
    <property type="entry name" value="PST FAMILY PREDICTED COLANIC ACID TRANSPORTER"/>
    <property type="match status" value="1"/>
</dbReference>
<feature type="transmembrane region" description="Helical" evidence="6">
    <location>
        <begin position="9"/>
        <end position="32"/>
    </location>
</feature>
<evidence type="ECO:0000256" key="2">
    <source>
        <dbReference type="ARBA" id="ARBA00022475"/>
    </source>
</evidence>
<evidence type="ECO:0000256" key="3">
    <source>
        <dbReference type="ARBA" id="ARBA00022692"/>
    </source>
</evidence>
<keyword evidence="3 6" id="KW-0812">Transmembrane</keyword>
<dbReference type="STRING" id="688.A6E04_01765"/>
<dbReference type="InterPro" id="IPR050833">
    <property type="entry name" value="Poly_Biosynth_Transport"/>
</dbReference>
<evidence type="ECO:0000256" key="6">
    <source>
        <dbReference type="SAM" id="Phobius"/>
    </source>
</evidence>
<feature type="transmembrane region" description="Helical" evidence="6">
    <location>
        <begin position="236"/>
        <end position="252"/>
    </location>
</feature>
<keyword evidence="5 6" id="KW-0472">Membrane</keyword>
<dbReference type="RefSeq" id="WP_065611848.1">
    <property type="nucleotide sequence ID" value="NZ_CAWMPN010000024.1"/>
</dbReference>
<evidence type="ECO:0000313" key="7">
    <source>
        <dbReference type="EMBL" id="OCH18574.1"/>
    </source>
</evidence>
<feature type="transmembrane region" description="Helical" evidence="6">
    <location>
        <begin position="288"/>
        <end position="310"/>
    </location>
</feature>
<dbReference type="GO" id="GO:0005886">
    <property type="term" value="C:plasma membrane"/>
    <property type="evidence" value="ECO:0007669"/>
    <property type="project" value="UniProtKB-SubCell"/>
</dbReference>
<feature type="transmembrane region" description="Helical" evidence="6">
    <location>
        <begin position="330"/>
        <end position="352"/>
    </location>
</feature>
<feature type="transmembrane region" description="Helical" evidence="6">
    <location>
        <begin position="177"/>
        <end position="198"/>
    </location>
</feature>
<keyword evidence="4 6" id="KW-1133">Transmembrane helix</keyword>
<accession>A0A1B9NVF4</accession>
<organism evidence="7">
    <name type="scientific">Aliivibrio logei</name>
    <name type="common">Vibrio logei</name>
    <dbReference type="NCBI Taxonomy" id="688"/>
    <lineage>
        <taxon>Bacteria</taxon>
        <taxon>Pseudomonadati</taxon>
        <taxon>Pseudomonadota</taxon>
        <taxon>Gammaproteobacteria</taxon>
        <taxon>Vibrionales</taxon>
        <taxon>Vibrionaceae</taxon>
        <taxon>Aliivibrio</taxon>
    </lineage>
</organism>
<feature type="transmembrane region" description="Helical" evidence="6">
    <location>
        <begin position="415"/>
        <end position="436"/>
    </location>
</feature>
<sequence length="481" mass="55414">MSKLVKNSILYTTLSIFEKSFMFFMLPVYTAYLSPEDLGQYSLVVAINAFLILLYSLSLEHGLGKFYYDYKDDDHKVKILFSTIYSSVFFASIMFTFLFFVSYDFLFFKFSENEQLYELLKTGLLCIVFFPCYSMFKQMYQVKQDAKKYGLISFSYTLLLVIINVVLIVLFGMKSEGLLYGLLCVNIIFFCYSTISFFKNNGFFYDFKLLLKVLKYSFPLLPHSISSVVTSMSDRILIGFFLTLSSVGLYTISSQVSFIFGVLISAFSMAYGPVFFEKIKGEEKGKIELLKIANIGVPIFCFIGVSLSFFSKEIIMVMVSDDYLEAYKYAMILIFVFVFQSVYIFTAGPLLVSSTKIYALVSILSSVLNVILNILLIPIYYIYGAAIATLISKIVSVFLYSYFGYKSKDRLDFNFKLLIGLPFFSLFLVFSLEPLINQQSMWIEIGLKIFISFIFLMSISYFNKDIFLFVKSNVIRLWAKK</sequence>
<feature type="transmembrane region" description="Helical" evidence="6">
    <location>
        <begin position="258"/>
        <end position="276"/>
    </location>
</feature>
<keyword evidence="2" id="KW-1003">Cell membrane</keyword>
<reference evidence="7" key="1">
    <citation type="submission" date="2016-06" db="EMBL/GenBank/DDBJ databases">
        <authorList>
            <person name="Kjaerup R.B."/>
            <person name="Dalgaard T.S."/>
            <person name="Juul-Madsen H.R."/>
        </authorList>
    </citation>
    <scope>NUCLEOTIDE SEQUENCE [LARGE SCALE GENOMIC DNA]</scope>
    <source>
        <strain evidence="7">1S159</strain>
    </source>
</reference>
<name>A0A1B9NVF4_ALILO</name>